<dbReference type="GO" id="GO:0042144">
    <property type="term" value="P:vacuole fusion, non-autophagic"/>
    <property type="evidence" value="ECO:0007669"/>
    <property type="project" value="InterPro"/>
</dbReference>
<evidence type="ECO:0000313" key="2">
    <source>
        <dbReference type="EMBL" id="TID23255.1"/>
    </source>
</evidence>
<sequence length="400" mass="45146">MAPPPPPAHLSEFLSYVNGTANKVKEVDANEDSDKVDGHGLNKVENELKKKLKLSKRRSNVSTATSNITSSNSSMNWSIGSEMTASTLDLEVILTKKDIQDSLQQLKELEDVSKELSDGLKHVSDLFGKFAQITENISRSKGSGRFCESLGAFSNYQYLISNQHRYLSEVLKTKFGDEINSIKTEFTQQHDERTKAFENEYKELVKELKVSEKLESKLRRSRTRNLIVYKNNLNDLSNKLNQIDHVHHDYYVDSFELLEKTHGKILNQEKNIFNQESIVFEKLADKTKPGNGLDGLIIYEESIPDEDETYMDETINGNDTEVNDTINSISNQNLINLVINEISDDGSIIPETSSTKQQEEQLTDTKIETTSVEAKDVEVETNSQEANDIEQLSPGVTELA</sequence>
<evidence type="ECO:0000256" key="1">
    <source>
        <dbReference type="SAM" id="MobiDB-lite"/>
    </source>
</evidence>
<comment type="caution">
    <text evidence="2">The sequence shown here is derived from an EMBL/GenBank/DDBJ whole genome shotgun (WGS) entry which is preliminary data.</text>
</comment>
<evidence type="ECO:0000313" key="3">
    <source>
        <dbReference type="Proteomes" id="UP000307173"/>
    </source>
</evidence>
<feature type="region of interest" description="Disordered" evidence="1">
    <location>
        <begin position="352"/>
        <end position="400"/>
    </location>
</feature>
<name>A0A4T0WZN2_9ASCO</name>
<dbReference type="SUPFAM" id="SSF103657">
    <property type="entry name" value="BAR/IMD domain-like"/>
    <property type="match status" value="1"/>
</dbReference>
<dbReference type="EMBL" id="SELW01000529">
    <property type="protein sequence ID" value="TID23255.1"/>
    <property type="molecule type" value="Genomic_DNA"/>
</dbReference>
<protein>
    <submittedName>
        <fullName evidence="2">Uncharacterized protein</fullName>
    </submittedName>
</protein>
<dbReference type="InterPro" id="IPR027267">
    <property type="entry name" value="AH/BAR_dom_sf"/>
</dbReference>
<accession>A0A4T0WZN2</accession>
<dbReference type="STRING" id="52247.A0A4T0WZN2"/>
<dbReference type="AlphaFoldDB" id="A0A4T0WZN2"/>
<dbReference type="PANTHER" id="PTHR38407">
    <property type="entry name" value="PROTEIN IVY1"/>
    <property type="match status" value="1"/>
</dbReference>
<dbReference type="InterPro" id="IPR037470">
    <property type="entry name" value="IVY1"/>
</dbReference>
<dbReference type="Gene3D" id="1.20.1270.60">
    <property type="entry name" value="Arfaptin homology (AH) domain/BAR domain"/>
    <property type="match status" value="1"/>
</dbReference>
<dbReference type="PANTHER" id="PTHR38407:SF1">
    <property type="entry name" value="PROTEIN IVY1"/>
    <property type="match status" value="1"/>
</dbReference>
<reference evidence="2 3" key="1">
    <citation type="journal article" date="2019" name="Front. Genet.">
        <title>Whole-Genome Sequencing of the Opportunistic Yeast Pathogen Candida inconspicua Uncovers Its Hybrid Origin.</title>
        <authorList>
            <person name="Mixao V."/>
            <person name="Hansen A.P."/>
            <person name="Saus E."/>
            <person name="Boekhout T."/>
            <person name="Lass-Florl C."/>
            <person name="Gabaldon T."/>
        </authorList>
    </citation>
    <scope>NUCLEOTIDE SEQUENCE [LARGE SCALE GENOMIC DNA]</scope>
    <source>
        <strain evidence="2 3">CBS 180</strain>
    </source>
</reference>
<gene>
    <name evidence="2" type="ORF">CANINC_003187</name>
</gene>
<dbReference type="OrthoDB" id="5594612at2759"/>
<feature type="compositionally biased region" description="Basic and acidic residues" evidence="1">
    <location>
        <begin position="357"/>
        <end position="378"/>
    </location>
</feature>
<dbReference type="GO" id="GO:0005543">
    <property type="term" value="F:phospholipid binding"/>
    <property type="evidence" value="ECO:0007669"/>
    <property type="project" value="InterPro"/>
</dbReference>
<proteinExistence type="predicted"/>
<dbReference type="Proteomes" id="UP000307173">
    <property type="component" value="Unassembled WGS sequence"/>
</dbReference>
<organism evidence="2 3">
    <name type="scientific">Pichia inconspicua</name>
    <dbReference type="NCBI Taxonomy" id="52247"/>
    <lineage>
        <taxon>Eukaryota</taxon>
        <taxon>Fungi</taxon>
        <taxon>Dikarya</taxon>
        <taxon>Ascomycota</taxon>
        <taxon>Saccharomycotina</taxon>
        <taxon>Pichiomycetes</taxon>
        <taxon>Pichiales</taxon>
        <taxon>Pichiaceae</taxon>
        <taxon>Pichia</taxon>
    </lineage>
</organism>
<dbReference type="GO" id="GO:0000329">
    <property type="term" value="C:fungal-type vacuole membrane"/>
    <property type="evidence" value="ECO:0007669"/>
    <property type="project" value="InterPro"/>
</dbReference>
<keyword evidence="3" id="KW-1185">Reference proteome</keyword>